<feature type="transmembrane region" description="Helical" evidence="1">
    <location>
        <begin position="36"/>
        <end position="59"/>
    </location>
</feature>
<evidence type="ECO:0000256" key="1">
    <source>
        <dbReference type="SAM" id="Phobius"/>
    </source>
</evidence>
<name>A0A0E9WSZ6_ANGAN</name>
<organism evidence="2">
    <name type="scientific">Anguilla anguilla</name>
    <name type="common">European freshwater eel</name>
    <name type="synonym">Muraena anguilla</name>
    <dbReference type="NCBI Taxonomy" id="7936"/>
    <lineage>
        <taxon>Eukaryota</taxon>
        <taxon>Metazoa</taxon>
        <taxon>Chordata</taxon>
        <taxon>Craniata</taxon>
        <taxon>Vertebrata</taxon>
        <taxon>Euteleostomi</taxon>
        <taxon>Actinopterygii</taxon>
        <taxon>Neopterygii</taxon>
        <taxon>Teleostei</taxon>
        <taxon>Anguilliformes</taxon>
        <taxon>Anguillidae</taxon>
        <taxon>Anguilla</taxon>
    </lineage>
</organism>
<keyword evidence="1" id="KW-0472">Membrane</keyword>
<evidence type="ECO:0000313" key="2">
    <source>
        <dbReference type="EMBL" id="JAH93544.1"/>
    </source>
</evidence>
<proteinExistence type="predicted"/>
<sequence length="61" mass="7027">MCGFIQTRSFEVDVKQKTLLVHIGHGNKKVFHTHHIYIPFAFLLFLVGKQIIFGTVVMVKL</sequence>
<dbReference type="EMBL" id="GBXM01015033">
    <property type="protein sequence ID" value="JAH93544.1"/>
    <property type="molecule type" value="Transcribed_RNA"/>
</dbReference>
<keyword evidence="1" id="KW-0812">Transmembrane</keyword>
<accession>A0A0E9WSZ6</accession>
<keyword evidence="1" id="KW-1133">Transmembrane helix</keyword>
<protein>
    <submittedName>
        <fullName evidence="2">Uncharacterized protein</fullName>
    </submittedName>
</protein>
<reference evidence="2" key="2">
    <citation type="journal article" date="2015" name="Fish Shellfish Immunol.">
        <title>Early steps in the European eel (Anguilla anguilla)-Vibrio vulnificus interaction in the gills: Role of the RtxA13 toxin.</title>
        <authorList>
            <person name="Callol A."/>
            <person name="Pajuelo D."/>
            <person name="Ebbesson L."/>
            <person name="Teles M."/>
            <person name="MacKenzie S."/>
            <person name="Amaro C."/>
        </authorList>
    </citation>
    <scope>NUCLEOTIDE SEQUENCE</scope>
</reference>
<reference evidence="2" key="1">
    <citation type="submission" date="2014-11" db="EMBL/GenBank/DDBJ databases">
        <authorList>
            <person name="Amaro Gonzalez C."/>
        </authorList>
    </citation>
    <scope>NUCLEOTIDE SEQUENCE</scope>
</reference>
<dbReference type="AlphaFoldDB" id="A0A0E9WSZ6"/>